<evidence type="ECO:0000256" key="4">
    <source>
        <dbReference type="ARBA" id="ARBA00022763"/>
    </source>
</evidence>
<keyword evidence="4" id="KW-0227">DNA damage</keyword>
<feature type="region of interest" description="Disordered" evidence="10">
    <location>
        <begin position="57"/>
        <end position="81"/>
    </location>
</feature>
<dbReference type="OrthoDB" id="17164at2759"/>
<keyword evidence="6" id="KW-0238">DNA-binding</keyword>
<evidence type="ECO:0000256" key="5">
    <source>
        <dbReference type="ARBA" id="ARBA00022946"/>
    </source>
</evidence>
<keyword evidence="9" id="KW-1135">Mitochondrion nucleoid</keyword>
<evidence type="ECO:0000256" key="6">
    <source>
        <dbReference type="ARBA" id="ARBA00023125"/>
    </source>
</evidence>
<evidence type="ECO:0000256" key="10">
    <source>
        <dbReference type="SAM" id="MobiDB-lite"/>
    </source>
</evidence>
<dbReference type="GO" id="GO:0000725">
    <property type="term" value="P:recombinational repair"/>
    <property type="evidence" value="ECO:0007669"/>
    <property type="project" value="TreeGrafter"/>
</dbReference>
<organism evidence="11 12">
    <name type="scientific">Schizosaccharomyces cryophilus (strain OY26 / ATCC MYA-4695 / CBS 11777 / NBRC 106824 / NRRL Y48691)</name>
    <name type="common">Fission yeast</name>
    <dbReference type="NCBI Taxonomy" id="653667"/>
    <lineage>
        <taxon>Eukaryota</taxon>
        <taxon>Fungi</taxon>
        <taxon>Dikarya</taxon>
        <taxon>Ascomycota</taxon>
        <taxon>Taphrinomycotina</taxon>
        <taxon>Schizosaccharomycetes</taxon>
        <taxon>Schizosaccharomycetales</taxon>
        <taxon>Schizosaccharomycetaceae</taxon>
        <taxon>Schizosaccharomyces</taxon>
    </lineage>
</organism>
<dbReference type="EMBL" id="KE546988">
    <property type="protein sequence ID" value="EPY53983.1"/>
    <property type="molecule type" value="Genomic_DNA"/>
</dbReference>
<proteinExistence type="inferred from homology"/>
<sequence length="262" mass="29668">MKYTKILCATTRNIFTKNSYKVNGSLKSLSIPRSSQSLPAVWLNRRPFHVSNYLSEDRTTSKNTNGNIKDIKNESGIPSNMQESNIPDMGPNWETSFYGLSAKPFDKETSSILTAPLSPEDVEIKPDGILYLPEIKYRRILNNAFGPGGWGLAPRGNTTVTSKSVSREYALVCHGRLVSVARGEQTYFDPEGVATASEGCKSNALMRCCKDLGVASELWDPRFIRAFKRERCMEVFVENVLTKKKRKLWRRKEDKFTYPYAE</sequence>
<evidence type="ECO:0000256" key="1">
    <source>
        <dbReference type="ARBA" id="ARBA00004436"/>
    </source>
</evidence>
<protein>
    <recommendedName>
        <fullName evidence="3">Mitochondrial genome maintenance protein MGM101</fullName>
    </recommendedName>
</protein>
<evidence type="ECO:0000256" key="8">
    <source>
        <dbReference type="ARBA" id="ARBA00023204"/>
    </source>
</evidence>
<dbReference type="GO" id="GO:0000262">
    <property type="term" value="C:mitochondrial chromosome"/>
    <property type="evidence" value="ECO:0007669"/>
    <property type="project" value="InterPro"/>
</dbReference>
<accession>S9W1S0</accession>
<evidence type="ECO:0000256" key="7">
    <source>
        <dbReference type="ARBA" id="ARBA00023128"/>
    </source>
</evidence>
<evidence type="ECO:0000256" key="3">
    <source>
        <dbReference type="ARBA" id="ARBA00013628"/>
    </source>
</evidence>
<dbReference type="PANTHER" id="PTHR31404:SF0">
    <property type="entry name" value="MITOCHONDRIAL GENOME MAINTENANCE PROTEIN MGM101"/>
    <property type="match status" value="1"/>
</dbReference>
<dbReference type="InterPro" id="IPR009446">
    <property type="entry name" value="Mgm101"/>
</dbReference>
<gene>
    <name evidence="11" type="ORF">SPOG_02794</name>
</gene>
<dbReference type="HOGENOM" id="CLU_028692_1_0_1"/>
<dbReference type="GeneID" id="25037116"/>
<keyword evidence="12" id="KW-1185">Reference proteome</keyword>
<keyword evidence="5" id="KW-0809">Transit peptide</keyword>
<dbReference type="GO" id="GO:0003697">
    <property type="term" value="F:single-stranded DNA binding"/>
    <property type="evidence" value="ECO:0007669"/>
    <property type="project" value="InterPro"/>
</dbReference>
<dbReference type="AlphaFoldDB" id="S9W1S0"/>
<dbReference type="STRING" id="653667.S9W1S0"/>
<dbReference type="GO" id="GO:0036297">
    <property type="term" value="P:interstrand cross-link repair"/>
    <property type="evidence" value="ECO:0007669"/>
    <property type="project" value="TreeGrafter"/>
</dbReference>
<keyword evidence="7" id="KW-0496">Mitochondrion</keyword>
<evidence type="ECO:0000256" key="9">
    <source>
        <dbReference type="ARBA" id="ARBA00023271"/>
    </source>
</evidence>
<dbReference type="PANTHER" id="PTHR31404">
    <property type="entry name" value="MITOCHONDRIAL GENOME MAINTENANCE PROTEIN MGM101"/>
    <property type="match status" value="1"/>
</dbReference>
<keyword evidence="8" id="KW-0234">DNA repair</keyword>
<evidence type="ECO:0000313" key="11">
    <source>
        <dbReference type="EMBL" id="EPY53983.1"/>
    </source>
</evidence>
<evidence type="ECO:0000313" key="12">
    <source>
        <dbReference type="Proteomes" id="UP000015464"/>
    </source>
</evidence>
<comment type="subcellular location">
    <subcellularLocation>
        <location evidence="1">Mitochondrion matrix</location>
        <location evidence="1">Mitochondrion nucleoid</location>
    </subcellularLocation>
</comment>
<dbReference type="OMA" id="INWETSW"/>
<comment type="similarity">
    <text evidence="2">Belongs to the MGM101 family.</text>
</comment>
<dbReference type="eggNOG" id="ENOG502RXU4">
    <property type="taxonomic scope" value="Eukaryota"/>
</dbReference>
<reference evidence="11 12" key="1">
    <citation type="journal article" date="2011" name="Science">
        <title>Comparative functional genomics of the fission yeasts.</title>
        <authorList>
            <person name="Rhind N."/>
            <person name="Chen Z."/>
            <person name="Yassour M."/>
            <person name="Thompson D.A."/>
            <person name="Haas B.J."/>
            <person name="Habib N."/>
            <person name="Wapinski I."/>
            <person name="Roy S."/>
            <person name="Lin M.F."/>
            <person name="Heiman D.I."/>
            <person name="Young S.K."/>
            <person name="Furuya K."/>
            <person name="Guo Y."/>
            <person name="Pidoux A."/>
            <person name="Chen H.M."/>
            <person name="Robbertse B."/>
            <person name="Goldberg J.M."/>
            <person name="Aoki K."/>
            <person name="Bayne E.H."/>
            <person name="Berlin A.M."/>
            <person name="Desjardins C.A."/>
            <person name="Dobbs E."/>
            <person name="Dukaj L."/>
            <person name="Fan L."/>
            <person name="FitzGerald M.G."/>
            <person name="French C."/>
            <person name="Gujja S."/>
            <person name="Hansen K."/>
            <person name="Keifenheim D."/>
            <person name="Levin J.Z."/>
            <person name="Mosher R.A."/>
            <person name="Mueller C.A."/>
            <person name="Pfiffner J."/>
            <person name="Priest M."/>
            <person name="Russ C."/>
            <person name="Smialowska A."/>
            <person name="Swoboda P."/>
            <person name="Sykes S.M."/>
            <person name="Vaughn M."/>
            <person name="Vengrova S."/>
            <person name="Yoder R."/>
            <person name="Zeng Q."/>
            <person name="Allshire R."/>
            <person name="Baulcombe D."/>
            <person name="Birren B.W."/>
            <person name="Brown W."/>
            <person name="Ekwall K."/>
            <person name="Kellis M."/>
            <person name="Leatherwood J."/>
            <person name="Levin H."/>
            <person name="Margalit H."/>
            <person name="Martienssen R."/>
            <person name="Nieduszynski C.A."/>
            <person name="Spatafora J.W."/>
            <person name="Friedman N."/>
            <person name="Dalgaard J.Z."/>
            <person name="Baumann P."/>
            <person name="Niki H."/>
            <person name="Regev A."/>
            <person name="Nusbaum C."/>
        </authorList>
    </citation>
    <scope>NUCLEOTIDE SEQUENCE [LARGE SCALE GENOMIC DNA]</scope>
    <source>
        <strain evidence="12">OY26 / ATCC MYA-4695 / CBS 11777 / NBRC 106824 / NRRL Y48691</strain>
    </source>
</reference>
<dbReference type="Pfam" id="PF06420">
    <property type="entry name" value="Mgm101p"/>
    <property type="match status" value="1"/>
</dbReference>
<dbReference type="RefSeq" id="XP_013020910.1">
    <property type="nucleotide sequence ID" value="XM_013165456.1"/>
</dbReference>
<evidence type="ECO:0000256" key="2">
    <source>
        <dbReference type="ARBA" id="ARBA00007053"/>
    </source>
</evidence>
<dbReference type="Proteomes" id="UP000015464">
    <property type="component" value="Unassembled WGS sequence"/>
</dbReference>
<name>S9W1S0_SCHCR</name>